<evidence type="ECO:0000256" key="10">
    <source>
        <dbReference type="ARBA" id="ARBA00064253"/>
    </source>
</evidence>
<dbReference type="GO" id="GO:0007062">
    <property type="term" value="P:sister chromatid cohesion"/>
    <property type="evidence" value="ECO:0007669"/>
    <property type="project" value="TreeGrafter"/>
</dbReference>
<protein>
    <recommendedName>
        <fullName evidence="11">Cohesin subunit SA-3</fullName>
    </recommendedName>
    <alternativeName>
        <fullName evidence="13">SCC3 homolog 3</fullName>
    </alternativeName>
    <alternativeName>
        <fullName evidence="12">Stromal antigen 3</fullName>
    </alternativeName>
    <alternativeName>
        <fullName evidence="14">Stromalin-3</fullName>
    </alternativeName>
</protein>
<evidence type="ECO:0000256" key="12">
    <source>
        <dbReference type="ARBA" id="ARBA00077200"/>
    </source>
</evidence>
<dbReference type="InterPro" id="IPR056396">
    <property type="entry name" value="HEAT_SCC3-SA"/>
</dbReference>
<evidence type="ECO:0000256" key="4">
    <source>
        <dbReference type="ARBA" id="ARBA00022553"/>
    </source>
</evidence>
<dbReference type="GO" id="GO:0007059">
    <property type="term" value="P:chromosome segregation"/>
    <property type="evidence" value="ECO:0007669"/>
    <property type="project" value="UniProtKB-KW"/>
</dbReference>
<evidence type="ECO:0000313" key="17">
    <source>
        <dbReference type="EMBL" id="KAJ9543200.1"/>
    </source>
</evidence>
<dbReference type="PROSITE" id="PS51425">
    <property type="entry name" value="SCD"/>
    <property type="match status" value="1"/>
</dbReference>
<keyword evidence="4" id="KW-0597">Phosphoprotein</keyword>
<proteinExistence type="inferred from homology"/>
<evidence type="ECO:0000256" key="6">
    <source>
        <dbReference type="ARBA" id="ARBA00023242"/>
    </source>
</evidence>
<dbReference type="InterPro" id="IPR039662">
    <property type="entry name" value="Cohesin_Scc3/SA"/>
</dbReference>
<dbReference type="InterPro" id="IPR016024">
    <property type="entry name" value="ARM-type_fold"/>
</dbReference>
<dbReference type="Gene3D" id="1.25.10.10">
    <property type="entry name" value="Leucine-rich Repeat Variant"/>
    <property type="match status" value="1"/>
</dbReference>
<keyword evidence="18" id="KW-1185">Reference proteome</keyword>
<dbReference type="Pfam" id="PF24571">
    <property type="entry name" value="HEAT_SCC3-SA"/>
    <property type="match status" value="1"/>
</dbReference>
<feature type="domain" description="SCD" evidence="16">
    <location>
        <begin position="275"/>
        <end position="360"/>
    </location>
</feature>
<organism evidence="17 18">
    <name type="scientific">Centaurea solstitialis</name>
    <name type="common">yellow star-thistle</name>
    <dbReference type="NCBI Taxonomy" id="347529"/>
    <lineage>
        <taxon>Eukaryota</taxon>
        <taxon>Viridiplantae</taxon>
        <taxon>Streptophyta</taxon>
        <taxon>Embryophyta</taxon>
        <taxon>Tracheophyta</taxon>
        <taxon>Spermatophyta</taxon>
        <taxon>Magnoliopsida</taxon>
        <taxon>eudicotyledons</taxon>
        <taxon>Gunneridae</taxon>
        <taxon>Pentapetalae</taxon>
        <taxon>asterids</taxon>
        <taxon>campanulids</taxon>
        <taxon>Asterales</taxon>
        <taxon>Asteraceae</taxon>
        <taxon>Carduoideae</taxon>
        <taxon>Cardueae</taxon>
        <taxon>Centaureinae</taxon>
        <taxon>Centaurea</taxon>
    </lineage>
</organism>
<comment type="similarity">
    <text evidence="2">Belongs to the SCC3 family.</text>
</comment>
<evidence type="ECO:0000256" key="15">
    <source>
        <dbReference type="SAM" id="MobiDB-lite"/>
    </source>
</evidence>
<feature type="compositionally biased region" description="Acidic residues" evidence="15">
    <location>
        <begin position="1040"/>
        <end position="1049"/>
    </location>
</feature>
<evidence type="ECO:0000256" key="5">
    <source>
        <dbReference type="ARBA" id="ARBA00022829"/>
    </source>
</evidence>
<dbReference type="AlphaFoldDB" id="A0AA38W8X0"/>
<comment type="subunit">
    <text evidence="10">Component of the meiosis-specific cohesin complex, which also contains the SMC1 (SMC1A or SMC1B) and SMC3 heterodimer. Such complex likely contains RAD21, or the meiosis-specific related protein REC8. Interacts with CCDC79/TERB1; recruiting cohesin to telomeres to develop structural rigidity.</text>
</comment>
<comment type="function">
    <text evidence="9">Meiosis specific component of cohesin complex. The cohesin complex is required for the cohesion of sister chromatids after DNA replication. The cohesin complex apparently forms a large proteinaceous ring within which sister chromatids can be trapped. At anaphase, the complex is cleaved and dissociates from chromatin, allowing sister chromatids to segregate. The meiosis-specific cohesin complex probably replaces mitosis specific cohesin complex when it dissociates from chromatin during prophase I.</text>
</comment>
<dbReference type="InterPro" id="IPR011989">
    <property type="entry name" value="ARM-like"/>
</dbReference>
<dbReference type="GO" id="GO:0003682">
    <property type="term" value="F:chromatin binding"/>
    <property type="evidence" value="ECO:0007669"/>
    <property type="project" value="TreeGrafter"/>
</dbReference>
<keyword evidence="6" id="KW-0539">Nucleus</keyword>
<feature type="compositionally biased region" description="Basic residues" evidence="15">
    <location>
        <begin position="1017"/>
        <end position="1031"/>
    </location>
</feature>
<feature type="compositionally biased region" description="Polar residues" evidence="15">
    <location>
        <begin position="1093"/>
        <end position="1107"/>
    </location>
</feature>
<accession>A0AA38W8X0</accession>
<evidence type="ECO:0000256" key="7">
    <source>
        <dbReference type="ARBA" id="ARBA00023254"/>
    </source>
</evidence>
<comment type="caution">
    <text evidence="17">The sequence shown here is derived from an EMBL/GenBank/DDBJ whole genome shotgun (WGS) entry which is preliminary data.</text>
</comment>
<feature type="compositionally biased region" description="Acidic residues" evidence="15">
    <location>
        <begin position="1056"/>
        <end position="1070"/>
    </location>
</feature>
<evidence type="ECO:0000256" key="8">
    <source>
        <dbReference type="ARBA" id="ARBA00023306"/>
    </source>
</evidence>
<dbReference type="GO" id="GO:0051321">
    <property type="term" value="P:meiotic cell cycle"/>
    <property type="evidence" value="ECO:0007669"/>
    <property type="project" value="UniProtKB-KW"/>
</dbReference>
<reference evidence="17" key="1">
    <citation type="submission" date="2023-03" db="EMBL/GenBank/DDBJ databases">
        <title>Chromosome-scale reference genome and RAD-based genetic map of yellow starthistle (Centaurea solstitialis) reveal putative structural variation and QTLs associated with invader traits.</title>
        <authorList>
            <person name="Reatini B."/>
            <person name="Cang F.A."/>
            <person name="Jiang Q."/>
            <person name="Mckibben M.T.W."/>
            <person name="Barker M.S."/>
            <person name="Rieseberg L.H."/>
            <person name="Dlugosch K.M."/>
        </authorList>
    </citation>
    <scope>NUCLEOTIDE SEQUENCE</scope>
    <source>
        <strain evidence="17">CAN-66</strain>
        <tissue evidence="17">Leaf</tissue>
    </source>
</reference>
<name>A0AA38W8X0_9ASTR</name>
<evidence type="ECO:0000256" key="2">
    <source>
        <dbReference type="ARBA" id="ARBA00005486"/>
    </source>
</evidence>
<dbReference type="FunFam" id="1.25.10.10:FF:000449">
    <property type="entry name" value="Cohesin subunit SA-3"/>
    <property type="match status" value="1"/>
</dbReference>
<dbReference type="EMBL" id="JARYMX010000006">
    <property type="protein sequence ID" value="KAJ9543200.1"/>
    <property type="molecule type" value="Genomic_DNA"/>
</dbReference>
<feature type="compositionally biased region" description="Acidic residues" evidence="15">
    <location>
        <begin position="37"/>
        <end position="46"/>
    </location>
</feature>
<evidence type="ECO:0000256" key="3">
    <source>
        <dbReference type="ARBA" id="ARBA00022454"/>
    </source>
</evidence>
<evidence type="ECO:0000256" key="1">
    <source>
        <dbReference type="ARBA" id="ARBA00004286"/>
    </source>
</evidence>
<keyword evidence="7" id="KW-0469">Meiosis</keyword>
<comment type="subcellular location">
    <subcellularLocation>
        <location evidence="1">Chromosome</location>
    </subcellularLocation>
</comment>
<keyword evidence="8" id="KW-0131">Cell cycle</keyword>
<dbReference type="InterPro" id="IPR013721">
    <property type="entry name" value="STAG"/>
</dbReference>
<feature type="compositionally biased region" description="Basic and acidic residues" evidence="15">
    <location>
        <begin position="1005"/>
        <end position="1016"/>
    </location>
</feature>
<dbReference type="GO" id="GO:0005634">
    <property type="term" value="C:nucleus"/>
    <property type="evidence" value="ECO:0007669"/>
    <property type="project" value="TreeGrafter"/>
</dbReference>
<dbReference type="PANTHER" id="PTHR11199:SF0">
    <property type="entry name" value="LD34181P-RELATED"/>
    <property type="match status" value="1"/>
</dbReference>
<sequence>MEDEPDVPEPLVRRSKRARVLTKTYDGQVRKIREIVESDEESGDEFDERRRKPNRNRTAEGASYAPAAKGVDQSLIEVVKRNGKLIPQVVKSWVEQYEKDPKPAMVELLTMLFEACGAKYSIQGELLDETNVDDVVVALVNLAAEGKIEDYQSSKKKELRSFKENLVSSGIIWYQSAKMGRCLIKSCLTSAWIITPPRVYRQVASLVGLQLVTSFIGVAKVLGAHRQTTQRQLIAEKKKNAEGPRVESLNKRLSETHGKITMIEEMMRKIFTGLFVHRYRDIDPEIRMSCIQSLGAWIFSYPSLFLQDLYLKYLGWTLNDKSAGVRKASVLALQNLYDVDDNVPSLGLFTERFYKRMLDLADDIDISVAVCAISLVKQLLRHQLVPDDDLGSLYDLLIDDPPEVRRAIGALVYDHVIAQKFNSSKARSSGDEGDPSQIHLLRMLQILREFSTDQILSIYVIDDIWEFMDAMKDWKRIISMLLDENPSIELTGDDATNLTRLFCASVKKAVGERIVPAIDHRKQTHTKAQREMIESNRKDITVSMIKNYPQLMRKYMADKTKVPSLVEIIVHMNLELYSMKRQEQYFSTVLQLMKETFFKHGDKDALRSCVKAIDSCTTGSRGELQDVAQNKFKELEDELIKKLKAAIKEVEDGDDEYSLLVNMKRLYELQLSRPVAIESLYEISLSFLLLNMYLHVAWCLHSITTSKVVPEASLSSLISKRDTLFEELDHFLPIPPEAQGKGNSGNLLASRVCTILAELWCLFRKSIFASTELERLGYRPDVSTLRKFWKLCEQQLDISDETEDEDVNKEYVEETNRDAIMIAAAKLVALEAVPKECLSPDIISHYVMHGTSVAEIVKYLVVGIRKKDEDVSDIFLEALKQAYGRYLAVSSTSNDESLSAKRFKECKDLATRLSGFFFGAAARNKHRSVIHKIVINGIEYAFTDAPRRLSFLMCAVTSFASKLPKSDNLVILKNLQDRTASVNMDEDPSGWRPYLTFVENLREKCSRNEEEREGTSVRRRGRPRKKPHHEGKKLFTENNSSEDEEEDDSISVSDHGEEENQADEDDDEEVPLIHTIRASAKLRALGVSRDQNRGQTSTAENLAASRTSESRGN</sequence>
<evidence type="ECO:0000256" key="13">
    <source>
        <dbReference type="ARBA" id="ARBA00081834"/>
    </source>
</evidence>
<evidence type="ECO:0000256" key="14">
    <source>
        <dbReference type="ARBA" id="ARBA00082975"/>
    </source>
</evidence>
<dbReference type="Pfam" id="PF08514">
    <property type="entry name" value="STAG"/>
    <property type="match status" value="1"/>
</dbReference>
<gene>
    <name evidence="17" type="ORF">OSB04_022907</name>
</gene>
<dbReference type="PANTHER" id="PTHR11199">
    <property type="entry name" value="STROMAL ANTIGEN"/>
    <property type="match status" value="1"/>
</dbReference>
<dbReference type="InterPro" id="IPR020839">
    <property type="entry name" value="SCD"/>
</dbReference>
<evidence type="ECO:0000256" key="9">
    <source>
        <dbReference type="ARBA" id="ARBA00057292"/>
    </source>
</evidence>
<evidence type="ECO:0000313" key="18">
    <source>
        <dbReference type="Proteomes" id="UP001172457"/>
    </source>
</evidence>
<dbReference type="GO" id="GO:0008278">
    <property type="term" value="C:cohesin complex"/>
    <property type="evidence" value="ECO:0007669"/>
    <property type="project" value="TreeGrafter"/>
</dbReference>
<dbReference type="GO" id="GO:0000785">
    <property type="term" value="C:chromatin"/>
    <property type="evidence" value="ECO:0007669"/>
    <property type="project" value="TreeGrafter"/>
</dbReference>
<dbReference type="Proteomes" id="UP001172457">
    <property type="component" value="Chromosome 6"/>
</dbReference>
<evidence type="ECO:0000256" key="11">
    <source>
        <dbReference type="ARBA" id="ARBA00067279"/>
    </source>
</evidence>
<dbReference type="SUPFAM" id="SSF48371">
    <property type="entry name" value="ARM repeat"/>
    <property type="match status" value="1"/>
</dbReference>
<feature type="region of interest" description="Disordered" evidence="15">
    <location>
        <begin position="1005"/>
        <end position="1113"/>
    </location>
</feature>
<feature type="region of interest" description="Disordered" evidence="15">
    <location>
        <begin position="36"/>
        <end position="66"/>
    </location>
</feature>
<dbReference type="Pfam" id="PF21581">
    <property type="entry name" value="SCD"/>
    <property type="match status" value="1"/>
</dbReference>
<keyword evidence="3" id="KW-0158">Chromosome</keyword>
<keyword evidence="5" id="KW-0159">Chromosome partition</keyword>
<evidence type="ECO:0000259" key="16">
    <source>
        <dbReference type="PROSITE" id="PS51425"/>
    </source>
</evidence>